<evidence type="ECO:0000256" key="1">
    <source>
        <dbReference type="SAM" id="Phobius"/>
    </source>
</evidence>
<dbReference type="Proteomes" id="UP000036013">
    <property type="component" value="Unassembled WGS sequence"/>
</dbReference>
<evidence type="ECO:0000313" key="3">
    <source>
        <dbReference type="Proteomes" id="UP000036013"/>
    </source>
</evidence>
<protein>
    <submittedName>
        <fullName evidence="2">Uncharacterized protein</fullName>
    </submittedName>
</protein>
<feature type="transmembrane region" description="Helical" evidence="1">
    <location>
        <begin position="63"/>
        <end position="84"/>
    </location>
</feature>
<organism evidence="2 3">
    <name type="scientific">Enterobacter roggenkampii</name>
    <dbReference type="NCBI Taxonomy" id="1812935"/>
    <lineage>
        <taxon>Bacteria</taxon>
        <taxon>Pseudomonadati</taxon>
        <taxon>Pseudomonadota</taxon>
        <taxon>Gammaproteobacteria</taxon>
        <taxon>Enterobacterales</taxon>
        <taxon>Enterobacteriaceae</taxon>
        <taxon>Enterobacter</taxon>
        <taxon>Enterobacter cloacae complex</taxon>
    </lineage>
</organism>
<proteinExistence type="predicted"/>
<keyword evidence="1" id="KW-0812">Transmembrane</keyword>
<evidence type="ECO:0000313" key="2">
    <source>
        <dbReference type="EMBL" id="KLP90243.1"/>
    </source>
</evidence>
<gene>
    <name evidence="2" type="ORF">ABF77_23930</name>
</gene>
<accession>A0A837L7Y3</accession>
<dbReference type="AlphaFoldDB" id="A0A837L7Y3"/>
<reference evidence="2 3" key="1">
    <citation type="submission" date="2015-06" db="EMBL/GenBank/DDBJ databases">
        <authorList>
            <person name="Adams M."/>
            <person name="Sutton G."/>
            <person name="Nelson K."/>
            <person name="Bonomo R."/>
            <person name="McCorrison J."/>
            <person name="Sanka R."/>
            <person name="Brinkac L."/>
            <person name="Nierman W."/>
        </authorList>
    </citation>
    <scope>NUCLEOTIDE SEQUENCE [LARGE SCALE GENOMIC DNA]</scope>
    <source>
        <strain evidence="2 3">GN02692</strain>
    </source>
</reference>
<keyword evidence="1" id="KW-0472">Membrane</keyword>
<sequence>MQLLQQAESFPDKPGGHRLAGWLSAQHLAARFADAATERIVAEANLRLRFVAIPRLADDFRQAMFAVVTVVPAGLAVILLHGAAVDVITPANAVQLRQAVVCNLLSRTFQRVTGCIPAPLLLARQRAVLNEQAPGAVVLPAVPAEWVIVPLFAHQVIAVVIIPAA</sequence>
<comment type="caution">
    <text evidence="2">The sequence shown here is derived from an EMBL/GenBank/DDBJ whole genome shotgun (WGS) entry which is preliminary data.</text>
</comment>
<dbReference type="EMBL" id="LEDI01000111">
    <property type="protein sequence ID" value="KLP90243.1"/>
    <property type="molecule type" value="Genomic_DNA"/>
</dbReference>
<name>A0A837L7Y3_9ENTR</name>
<keyword evidence="1" id="KW-1133">Transmembrane helix</keyword>